<accession>A0A1H9KWZ7</accession>
<dbReference type="SUPFAM" id="SSF52499">
    <property type="entry name" value="Isochorismatase-like hydrolases"/>
    <property type="match status" value="1"/>
</dbReference>
<keyword evidence="5" id="KW-1185">Reference proteome</keyword>
<dbReference type="STRING" id="137733.SAMN05421767_1163"/>
<proteinExistence type="inferred from homology"/>
<protein>
    <submittedName>
        <fullName evidence="4">Nicotinamidase-related amidase</fullName>
    </submittedName>
</protein>
<dbReference type="Gene3D" id="3.40.50.850">
    <property type="entry name" value="Isochorismatase-like"/>
    <property type="match status" value="1"/>
</dbReference>
<evidence type="ECO:0000313" key="4">
    <source>
        <dbReference type="EMBL" id="SER03588.1"/>
    </source>
</evidence>
<organism evidence="4 5">
    <name type="scientific">Granulicatella balaenopterae</name>
    <dbReference type="NCBI Taxonomy" id="137733"/>
    <lineage>
        <taxon>Bacteria</taxon>
        <taxon>Bacillati</taxon>
        <taxon>Bacillota</taxon>
        <taxon>Bacilli</taxon>
        <taxon>Lactobacillales</taxon>
        <taxon>Carnobacteriaceae</taxon>
        <taxon>Granulicatella</taxon>
    </lineage>
</organism>
<dbReference type="InterPro" id="IPR000868">
    <property type="entry name" value="Isochorismatase-like_dom"/>
</dbReference>
<gene>
    <name evidence="4" type="ORF">SAMN05421767_1163</name>
</gene>
<evidence type="ECO:0000313" key="5">
    <source>
        <dbReference type="Proteomes" id="UP000198556"/>
    </source>
</evidence>
<sequence>MQRILVVIDMQVDFVSGSLGSKEALGIIEQVTEKIQSYPKEQVYATRDTHGPDYLSTMEGQKLPIIHCQKDTKGWEIYQSLADLVLQQHIFDKQTFGSVRLAQYMQELAGKEPIELELVGLCTDICVVSNALLLKAYLPNTKIIVDASCCAGSTPEKHQAALDTMRSCQIDIIG</sequence>
<name>A0A1H9KWZ7_9LACT</name>
<evidence type="ECO:0000256" key="2">
    <source>
        <dbReference type="ARBA" id="ARBA00022801"/>
    </source>
</evidence>
<dbReference type="AlphaFoldDB" id="A0A1H9KWZ7"/>
<dbReference type="InterPro" id="IPR036380">
    <property type="entry name" value="Isochorismatase-like_sf"/>
</dbReference>
<evidence type="ECO:0000259" key="3">
    <source>
        <dbReference type="Pfam" id="PF00857"/>
    </source>
</evidence>
<comment type="similarity">
    <text evidence="1">Belongs to the isochorismatase family.</text>
</comment>
<dbReference type="EMBL" id="FOGF01000016">
    <property type="protein sequence ID" value="SER03588.1"/>
    <property type="molecule type" value="Genomic_DNA"/>
</dbReference>
<reference evidence="4 5" key="1">
    <citation type="submission" date="2016-10" db="EMBL/GenBank/DDBJ databases">
        <authorList>
            <person name="de Groot N.N."/>
        </authorList>
    </citation>
    <scope>NUCLEOTIDE SEQUENCE [LARGE SCALE GENOMIC DNA]</scope>
    <source>
        <strain evidence="4 5">DSM 15827</strain>
    </source>
</reference>
<feature type="domain" description="Isochorismatase-like" evidence="3">
    <location>
        <begin position="4"/>
        <end position="170"/>
    </location>
</feature>
<dbReference type="OrthoDB" id="9796485at2"/>
<keyword evidence="2" id="KW-0378">Hydrolase</keyword>
<dbReference type="PANTHER" id="PTHR43540:SF6">
    <property type="entry name" value="ISOCHORISMATASE-LIKE DOMAIN-CONTAINING PROTEIN"/>
    <property type="match status" value="1"/>
</dbReference>
<dbReference type="RefSeq" id="WP_089746575.1">
    <property type="nucleotide sequence ID" value="NZ_FOGF01000016.1"/>
</dbReference>
<dbReference type="PANTHER" id="PTHR43540">
    <property type="entry name" value="PEROXYUREIDOACRYLATE/UREIDOACRYLATE AMIDOHYDROLASE-RELATED"/>
    <property type="match status" value="1"/>
</dbReference>
<dbReference type="GO" id="GO:0016787">
    <property type="term" value="F:hydrolase activity"/>
    <property type="evidence" value="ECO:0007669"/>
    <property type="project" value="UniProtKB-KW"/>
</dbReference>
<evidence type="ECO:0000256" key="1">
    <source>
        <dbReference type="ARBA" id="ARBA00006336"/>
    </source>
</evidence>
<dbReference type="CDD" id="cd00431">
    <property type="entry name" value="cysteine_hydrolases"/>
    <property type="match status" value="1"/>
</dbReference>
<dbReference type="InterPro" id="IPR050272">
    <property type="entry name" value="Isochorismatase-like_hydrls"/>
</dbReference>
<dbReference type="Proteomes" id="UP000198556">
    <property type="component" value="Unassembled WGS sequence"/>
</dbReference>
<dbReference type="Pfam" id="PF00857">
    <property type="entry name" value="Isochorismatase"/>
    <property type="match status" value="1"/>
</dbReference>